<dbReference type="EMBL" id="BAABME010017260">
    <property type="protein sequence ID" value="GAA0149418.1"/>
    <property type="molecule type" value="Genomic_DNA"/>
</dbReference>
<keyword evidence="5" id="KW-1185">Reference proteome</keyword>
<feature type="region of interest" description="Disordered" evidence="2">
    <location>
        <begin position="1"/>
        <end position="44"/>
    </location>
</feature>
<organism evidence="4 5">
    <name type="scientific">Lithospermum erythrorhizon</name>
    <name type="common">Purple gromwell</name>
    <name type="synonym">Lithospermum officinale var. erythrorhizon</name>
    <dbReference type="NCBI Taxonomy" id="34254"/>
    <lineage>
        <taxon>Eukaryota</taxon>
        <taxon>Viridiplantae</taxon>
        <taxon>Streptophyta</taxon>
        <taxon>Embryophyta</taxon>
        <taxon>Tracheophyta</taxon>
        <taxon>Spermatophyta</taxon>
        <taxon>Magnoliopsida</taxon>
        <taxon>eudicotyledons</taxon>
        <taxon>Gunneridae</taxon>
        <taxon>Pentapetalae</taxon>
        <taxon>asterids</taxon>
        <taxon>lamiids</taxon>
        <taxon>Boraginales</taxon>
        <taxon>Boraginaceae</taxon>
        <taxon>Boraginoideae</taxon>
        <taxon>Lithospermeae</taxon>
        <taxon>Lithospermum</taxon>
    </lineage>
</organism>
<evidence type="ECO:0000259" key="3">
    <source>
        <dbReference type="PROSITE" id="PS50158"/>
    </source>
</evidence>
<reference evidence="4 5" key="1">
    <citation type="submission" date="2024-01" db="EMBL/GenBank/DDBJ databases">
        <title>The complete chloroplast genome sequence of Lithospermum erythrorhizon: insights into the phylogenetic relationship among Boraginaceae species and the maternal lineages of purple gromwells.</title>
        <authorList>
            <person name="Okada T."/>
            <person name="Watanabe K."/>
        </authorList>
    </citation>
    <scope>NUCLEOTIDE SEQUENCE [LARGE SCALE GENOMIC DNA]</scope>
</reference>
<evidence type="ECO:0000256" key="1">
    <source>
        <dbReference type="PROSITE-ProRule" id="PRU00047"/>
    </source>
</evidence>
<dbReference type="GO" id="GO:0003676">
    <property type="term" value="F:nucleic acid binding"/>
    <property type="evidence" value="ECO:0007669"/>
    <property type="project" value="InterPro"/>
</dbReference>
<evidence type="ECO:0000256" key="2">
    <source>
        <dbReference type="SAM" id="MobiDB-lite"/>
    </source>
</evidence>
<feature type="domain" description="CCHC-type" evidence="3">
    <location>
        <begin position="55"/>
        <end position="69"/>
    </location>
</feature>
<dbReference type="Pfam" id="PF22936">
    <property type="entry name" value="Pol_BBD"/>
    <property type="match status" value="1"/>
</dbReference>
<keyword evidence="1" id="KW-0863">Zinc-finger</keyword>
<dbReference type="AlphaFoldDB" id="A0AAV3PGZ0"/>
<dbReference type="GO" id="GO:0008270">
    <property type="term" value="F:zinc ion binding"/>
    <property type="evidence" value="ECO:0007669"/>
    <property type="project" value="UniProtKB-KW"/>
</dbReference>
<feature type="compositionally biased region" description="Polar residues" evidence="2">
    <location>
        <begin position="30"/>
        <end position="40"/>
    </location>
</feature>
<comment type="caution">
    <text evidence="4">The sequence shown here is derived from an EMBL/GenBank/DDBJ whole genome shotgun (WGS) entry which is preliminary data.</text>
</comment>
<feature type="compositionally biased region" description="Polar residues" evidence="2">
    <location>
        <begin position="1"/>
        <end position="10"/>
    </location>
</feature>
<evidence type="ECO:0000313" key="5">
    <source>
        <dbReference type="Proteomes" id="UP001454036"/>
    </source>
</evidence>
<accession>A0AAV3PGZ0</accession>
<dbReference type="InterPro" id="IPR054722">
    <property type="entry name" value="PolX-like_BBD"/>
</dbReference>
<name>A0AAV3PGZ0_LITER</name>
<gene>
    <name evidence="4" type="ORF">LIER_36929</name>
</gene>
<keyword evidence="1" id="KW-0862">Zinc</keyword>
<evidence type="ECO:0000313" key="4">
    <source>
        <dbReference type="EMBL" id="GAA0149418.1"/>
    </source>
</evidence>
<dbReference type="InterPro" id="IPR001878">
    <property type="entry name" value="Znf_CCHC"/>
</dbReference>
<sequence>MQVRTGSFGTNGVPRYNRYGGNGILETKPGSANNSGTYGNKNGARFGKGDRQGLKCDFCGKPGHVKSSCYRLIGWPNPNQKNYHRGRFRTSNVYMQDSIEEGETPLGLDKAQGTNESDGTLYCFNALEFSSDDIWIVDSGASTHMAGNIKKFKGYKHIDKLTPVQLPDNSIKMINCIGSIELGFNLVLEVCLYVASFKYNLLSLSQLSKAANVSFNFYPKFCLLQDFKTQKLLAVARETKDLYLLGADSFSTDTLKKFAEISIDSSNVVSSAHIVNIIVENKVSL</sequence>
<proteinExistence type="predicted"/>
<protein>
    <recommendedName>
        <fullName evidence="3">CCHC-type domain-containing protein</fullName>
    </recommendedName>
</protein>
<keyword evidence="1" id="KW-0479">Metal-binding</keyword>
<dbReference type="PROSITE" id="PS50158">
    <property type="entry name" value="ZF_CCHC"/>
    <property type="match status" value="1"/>
</dbReference>
<dbReference type="Proteomes" id="UP001454036">
    <property type="component" value="Unassembled WGS sequence"/>
</dbReference>